<accession>A0A2J7Z1D4</accession>
<organism evidence="1 2">
    <name type="scientific">Streptomyces malaysiensis</name>
    <dbReference type="NCBI Taxonomy" id="92644"/>
    <lineage>
        <taxon>Bacteria</taxon>
        <taxon>Bacillati</taxon>
        <taxon>Actinomycetota</taxon>
        <taxon>Actinomycetes</taxon>
        <taxon>Kitasatosporales</taxon>
        <taxon>Streptomycetaceae</taxon>
        <taxon>Streptomyces</taxon>
        <taxon>Streptomyces violaceusniger group</taxon>
    </lineage>
</organism>
<evidence type="ECO:0000313" key="1">
    <source>
        <dbReference type="EMBL" id="PNG94076.1"/>
    </source>
</evidence>
<proteinExistence type="predicted"/>
<keyword evidence="2" id="KW-1185">Reference proteome</keyword>
<protein>
    <submittedName>
        <fullName evidence="1">Uncharacterized protein</fullName>
    </submittedName>
</protein>
<dbReference type="EMBL" id="LJIW01000001">
    <property type="protein sequence ID" value="PNG94076.1"/>
    <property type="molecule type" value="Genomic_DNA"/>
</dbReference>
<sequence>MHLDAKVHTTVGFAVVTDGGLDTYAPLTP</sequence>
<name>A0A2J7Z1D4_STRMQ</name>
<comment type="caution">
    <text evidence="1">The sequence shown here is derived from an EMBL/GenBank/DDBJ whole genome shotgun (WGS) entry which is preliminary data.</text>
</comment>
<reference evidence="1 2" key="1">
    <citation type="submission" date="2015-09" db="EMBL/GenBank/DDBJ databases">
        <title>Genome sequence, genome mining and natural product profiling of a biocontrol bacterium Streptomyces malaysiensis F913.</title>
        <authorList>
            <person name="Xu Y."/>
            <person name="Wei J."/>
            <person name="Xie J."/>
            <person name="Li T."/>
            <person name="Zhou Z."/>
        </authorList>
    </citation>
    <scope>NUCLEOTIDE SEQUENCE [LARGE SCALE GENOMIC DNA]</scope>
    <source>
        <strain evidence="1 2">F913</strain>
    </source>
</reference>
<dbReference type="Proteomes" id="UP000236520">
    <property type="component" value="Unassembled WGS sequence"/>
</dbReference>
<gene>
    <name evidence="1" type="ORF">SMF913_10101</name>
</gene>
<evidence type="ECO:0000313" key="2">
    <source>
        <dbReference type="Proteomes" id="UP000236520"/>
    </source>
</evidence>
<dbReference type="AlphaFoldDB" id="A0A2J7Z1D4"/>